<name>A0A9W3BFN1_BIOGL</name>
<organism evidence="2 3">
    <name type="scientific">Biomphalaria glabrata</name>
    <name type="common">Bloodfluke planorb</name>
    <name type="synonym">Freshwater snail</name>
    <dbReference type="NCBI Taxonomy" id="6526"/>
    <lineage>
        <taxon>Eukaryota</taxon>
        <taxon>Metazoa</taxon>
        <taxon>Spiralia</taxon>
        <taxon>Lophotrochozoa</taxon>
        <taxon>Mollusca</taxon>
        <taxon>Gastropoda</taxon>
        <taxon>Heterobranchia</taxon>
        <taxon>Euthyneura</taxon>
        <taxon>Panpulmonata</taxon>
        <taxon>Hygrophila</taxon>
        <taxon>Lymnaeoidea</taxon>
        <taxon>Planorbidae</taxon>
        <taxon>Biomphalaria</taxon>
    </lineage>
</organism>
<accession>A0A9W3BFN1</accession>
<dbReference type="Proteomes" id="UP001165740">
    <property type="component" value="Chromosome 9"/>
</dbReference>
<protein>
    <submittedName>
        <fullName evidence="3">Uncharacterized protein LOC106059715 isoform X1</fullName>
    </submittedName>
</protein>
<dbReference type="OrthoDB" id="6045352at2759"/>
<reference evidence="3" key="1">
    <citation type="submission" date="2025-08" db="UniProtKB">
        <authorList>
            <consortium name="RefSeq"/>
        </authorList>
    </citation>
    <scope>IDENTIFICATION</scope>
</reference>
<dbReference type="AlphaFoldDB" id="A0A9W3BFN1"/>
<dbReference type="SUPFAM" id="SSF50494">
    <property type="entry name" value="Trypsin-like serine proteases"/>
    <property type="match status" value="1"/>
</dbReference>
<sequence>MDPGRKRLDYISEYKLDSLGSFNRLSALNKFYLSRLSRQTYIMDATEFLEIVQGPCFQIFFCMALMRLYSMLNELKEKITVLESKIDQLSTRCCCNKIESIKSQHHRDFITQNDPCLENKNAGEKFKEISNEDINHPNLHMIEENPQFIGHHELQISEGGEADLTRHLAECKKNPDHLQFIPVHQFNLDHLPESHRDLYDLIKVVADLTVRISVKMISERRPQFWPNTELPYCLSDKRGNKFLRIGSGCVIGLVKNEDEQCSCSNCQSLDRARSSWKIKILTATHVVFDDIEASETRVRLFFDSEDSPKVVFDRVDLINVSTEMDICRLDYNTCDISLVEKLDQMCKRYSDVRKRVFDKYNATRDEDKLMFIVSHPHGCSKQISIGRWNDKIKIIGNKYKFTYTTCTCPGSSGASVHCAGYDRSYNKYWYVHSGSLSGINYSSVD</sequence>
<dbReference type="GeneID" id="106059715"/>
<keyword evidence="1" id="KW-0175">Coiled coil</keyword>
<dbReference type="RefSeq" id="XP_055898412.1">
    <property type="nucleotide sequence ID" value="XM_056042437.1"/>
</dbReference>
<proteinExistence type="predicted"/>
<evidence type="ECO:0000256" key="1">
    <source>
        <dbReference type="SAM" id="Coils"/>
    </source>
</evidence>
<evidence type="ECO:0000313" key="3">
    <source>
        <dbReference type="RefSeq" id="XP_055898412.1"/>
    </source>
</evidence>
<dbReference type="InterPro" id="IPR009003">
    <property type="entry name" value="Peptidase_S1_PA"/>
</dbReference>
<gene>
    <name evidence="3" type="primary">LOC106059715</name>
</gene>
<evidence type="ECO:0000313" key="2">
    <source>
        <dbReference type="Proteomes" id="UP001165740"/>
    </source>
</evidence>
<feature type="coiled-coil region" evidence="1">
    <location>
        <begin position="65"/>
        <end position="92"/>
    </location>
</feature>
<keyword evidence="2" id="KW-1185">Reference proteome</keyword>